<keyword evidence="1" id="KW-0150">Chloroplast</keyword>
<dbReference type="AlphaFoldDB" id="G4LAV2"/>
<evidence type="ECO:0000313" key="1">
    <source>
        <dbReference type="EMBL" id="BAK86836.1"/>
    </source>
</evidence>
<accession>G4LAV2</accession>
<dbReference type="GeneID" id="11258614"/>
<proteinExistence type="predicted"/>
<dbReference type="RefSeq" id="YP_004891502.1">
    <property type="nucleotide sequence ID" value="NC_016065.1"/>
</dbReference>
<reference evidence="1" key="1">
    <citation type="journal article" date="2011" name="Genome Biol. Evol.">
        <title>Loss of different inverted repeat copies from the chloroplast genomes of Pinaceae and cupressophytes and influence of heterotachy on the evaluation of gymnosperm phylogeny.</title>
        <authorList>
            <person name="Wu C.-S."/>
            <person name="Wang Y.-N."/>
            <person name="Hsu C.-Y."/>
            <person name="Lin C.-P."/>
            <person name="Chaw S.-M."/>
        </authorList>
    </citation>
    <scope>NUCLEOTIDE SEQUENCE</scope>
</reference>
<dbReference type="GO" id="GO:0005840">
    <property type="term" value="C:ribosome"/>
    <property type="evidence" value="ECO:0007669"/>
    <property type="project" value="UniProtKB-KW"/>
</dbReference>
<organism evidence="1">
    <name type="scientific">Taiwania cryptomerioides</name>
    <name type="common">Coffin tree</name>
    <dbReference type="NCBI Taxonomy" id="50187"/>
    <lineage>
        <taxon>Eukaryota</taxon>
        <taxon>Viridiplantae</taxon>
        <taxon>Streptophyta</taxon>
        <taxon>Embryophyta</taxon>
        <taxon>Tracheophyta</taxon>
        <taxon>Spermatophyta</taxon>
        <taxon>Pinopsida</taxon>
        <taxon>Pinidae</taxon>
        <taxon>Conifers II</taxon>
        <taxon>Cupressales</taxon>
        <taxon>Cupressaceae</taxon>
        <taxon>Taiwania</taxon>
    </lineage>
</organism>
<name>G4LAV2_TAICR</name>
<dbReference type="SMR" id="G4LAV2"/>
<keyword evidence="1" id="KW-0934">Plastid</keyword>
<geneLocation type="chloroplast" evidence="1"/>
<dbReference type="EMBL" id="AP012266">
    <property type="protein sequence ID" value="BAK86836.1"/>
    <property type="molecule type" value="Genomic_DNA"/>
</dbReference>
<protein>
    <submittedName>
        <fullName evidence="1">Ribosomal protein L33</fullName>
    </submittedName>
</protein>
<keyword evidence="1" id="KW-0689">Ribosomal protein</keyword>
<reference evidence="1" key="2">
    <citation type="submission" date="2011-08" db="EMBL/GenBank/DDBJ databases">
        <authorList>
            <person name="Hsu CY."/>
            <person name="Chaw SM."/>
            <person name="Wu CS."/>
        </authorList>
    </citation>
    <scope>NUCLEOTIDE SEQUENCE</scope>
</reference>
<sequence length="78" mass="9354">MNSNHYSLWQFQRSVLLNRKKKNRHNVWERKAYRAAVKALTSMKRGYRLQRCSYDGSVWRSLTPKGFSSSFIEQEDKP</sequence>
<gene>
    <name evidence="1" type="primary">rpl32</name>
</gene>
<keyword evidence="1" id="KW-0687">Ribonucleoprotein</keyword>